<evidence type="ECO:0000256" key="1">
    <source>
        <dbReference type="SAM" id="SignalP"/>
    </source>
</evidence>
<dbReference type="GeneID" id="24098636"/>
<reference evidence="2 3" key="1">
    <citation type="journal article" date="2012" name="Appl. Environ. Microbiol.">
        <title>Short-read sequencing for genomic analysis of the brown rot fungus Fibroporia radiculosa.</title>
        <authorList>
            <person name="Tang J.D."/>
            <person name="Perkins A.D."/>
            <person name="Sonstegard T.S."/>
            <person name="Schroeder S.G."/>
            <person name="Burgess S.C."/>
            <person name="Diehl S.V."/>
        </authorList>
    </citation>
    <scope>NUCLEOTIDE SEQUENCE [LARGE SCALE GENOMIC DNA]</scope>
    <source>
        <strain evidence="2 3">TFFH 294</strain>
    </source>
</reference>
<name>J4GRS0_9APHY</name>
<sequence length="107" mass="11455">MLVKFGALIALLPLVAAQCCVSDLPFGYTFSAPTDWVSGEPASLTWTASIGDPTQFAIILNIYNQTTQQADQWVLANYVESCACYASFTLPDVPPASGYDLIPSVTT</sequence>
<accession>J4GRS0</accession>
<dbReference type="InParanoid" id="J4GRS0"/>
<proteinExistence type="predicted"/>
<dbReference type="OrthoDB" id="2799624at2759"/>
<evidence type="ECO:0000313" key="3">
    <source>
        <dbReference type="Proteomes" id="UP000006352"/>
    </source>
</evidence>
<protein>
    <submittedName>
        <fullName evidence="2">Uncharacterized protein</fullName>
    </submittedName>
</protein>
<feature type="chain" id="PRO_5003778138" evidence="1">
    <location>
        <begin position="18"/>
        <end position="107"/>
    </location>
</feature>
<dbReference type="HOGENOM" id="CLU_2210073_0_0_1"/>
<feature type="signal peptide" evidence="1">
    <location>
        <begin position="1"/>
        <end position="17"/>
    </location>
</feature>
<keyword evidence="3" id="KW-1185">Reference proteome</keyword>
<dbReference type="AlphaFoldDB" id="J4GRS0"/>
<evidence type="ECO:0000313" key="2">
    <source>
        <dbReference type="EMBL" id="CCM03725.1"/>
    </source>
</evidence>
<gene>
    <name evidence="2" type="ORF">FIBRA_05871</name>
</gene>
<dbReference type="Proteomes" id="UP000006352">
    <property type="component" value="Unassembled WGS sequence"/>
</dbReference>
<keyword evidence="1" id="KW-0732">Signal</keyword>
<dbReference type="RefSeq" id="XP_012183008.1">
    <property type="nucleotide sequence ID" value="XM_012327618.1"/>
</dbReference>
<dbReference type="EMBL" id="HE797126">
    <property type="protein sequence ID" value="CCM03725.1"/>
    <property type="molecule type" value="Genomic_DNA"/>
</dbReference>
<organism evidence="2 3">
    <name type="scientific">Fibroporia radiculosa</name>
    <dbReference type="NCBI Taxonomy" id="599839"/>
    <lineage>
        <taxon>Eukaryota</taxon>
        <taxon>Fungi</taxon>
        <taxon>Dikarya</taxon>
        <taxon>Basidiomycota</taxon>
        <taxon>Agaricomycotina</taxon>
        <taxon>Agaricomycetes</taxon>
        <taxon>Polyporales</taxon>
        <taxon>Fibroporiaceae</taxon>
        <taxon>Fibroporia</taxon>
    </lineage>
</organism>